<name>A0ABV3DH89_9ACTN</name>
<reference evidence="1 2" key="1">
    <citation type="submission" date="2024-06" db="EMBL/GenBank/DDBJ databases">
        <title>The Natural Products Discovery Center: Release of the First 8490 Sequenced Strains for Exploring Actinobacteria Biosynthetic Diversity.</title>
        <authorList>
            <person name="Kalkreuter E."/>
            <person name="Kautsar S.A."/>
            <person name="Yang D."/>
            <person name="Bader C.D."/>
            <person name="Teijaro C.N."/>
            <person name="Fluegel L."/>
            <person name="Davis C.M."/>
            <person name="Simpson J.R."/>
            <person name="Lauterbach L."/>
            <person name="Steele A.D."/>
            <person name="Gui C."/>
            <person name="Meng S."/>
            <person name="Li G."/>
            <person name="Viehrig K."/>
            <person name="Ye F."/>
            <person name="Su P."/>
            <person name="Kiefer A.F."/>
            <person name="Nichols A."/>
            <person name="Cepeda A.J."/>
            <person name="Yan W."/>
            <person name="Fan B."/>
            <person name="Jiang Y."/>
            <person name="Adhikari A."/>
            <person name="Zheng C.-J."/>
            <person name="Schuster L."/>
            <person name="Cowan T.M."/>
            <person name="Smanski M.J."/>
            <person name="Chevrette M.G."/>
            <person name="De Carvalho L.P.S."/>
            <person name="Shen B."/>
        </authorList>
    </citation>
    <scope>NUCLEOTIDE SEQUENCE [LARGE SCALE GENOMIC DNA]</scope>
    <source>
        <strain evidence="1 2">NPDC048946</strain>
    </source>
</reference>
<sequence length="277" mass="30524">MTYQPLEVGGVDDYPVKVGSMLLTLVDPHKGYERAYNRWYERDHFYGGCMVGPHLFAGSRWVATRALKDLRWPGDGTEVAEPADAGSYVGIYWVEKGRHKDHFDDWARPQVAYLYGNGRGFPERTHVHTVLFEHLGASYRDDDPVPVDLALDHGYEGIVALWLDARTGTSADLLVSLTADHLPALLKDSAIEIASAWAPSPGEEEVRTKQPMPLGSAPGGAGRLVQLFFAHGDITDTLAGLRAYTDGIEAAGLADVRLAAPFHRTHPGTDKYVDELW</sequence>
<evidence type="ECO:0000313" key="2">
    <source>
        <dbReference type="Proteomes" id="UP001551482"/>
    </source>
</evidence>
<proteinExistence type="predicted"/>
<dbReference type="Proteomes" id="UP001551482">
    <property type="component" value="Unassembled WGS sequence"/>
</dbReference>
<evidence type="ECO:0000313" key="1">
    <source>
        <dbReference type="EMBL" id="MEU8135119.1"/>
    </source>
</evidence>
<dbReference type="EMBL" id="JBEZFP010000037">
    <property type="protein sequence ID" value="MEU8135119.1"/>
    <property type="molecule type" value="Genomic_DNA"/>
</dbReference>
<accession>A0ABV3DH89</accession>
<dbReference type="RefSeq" id="WP_358354465.1">
    <property type="nucleotide sequence ID" value="NZ_JBEZFP010000037.1"/>
</dbReference>
<protein>
    <submittedName>
        <fullName evidence="1">Uncharacterized protein</fullName>
    </submittedName>
</protein>
<gene>
    <name evidence="1" type="ORF">AB0C36_16575</name>
</gene>
<keyword evidence="2" id="KW-1185">Reference proteome</keyword>
<organism evidence="1 2">
    <name type="scientific">Streptodolium elevatio</name>
    <dbReference type="NCBI Taxonomy" id="3157996"/>
    <lineage>
        <taxon>Bacteria</taxon>
        <taxon>Bacillati</taxon>
        <taxon>Actinomycetota</taxon>
        <taxon>Actinomycetes</taxon>
        <taxon>Kitasatosporales</taxon>
        <taxon>Streptomycetaceae</taxon>
        <taxon>Streptodolium</taxon>
    </lineage>
</organism>
<comment type="caution">
    <text evidence="1">The sequence shown here is derived from an EMBL/GenBank/DDBJ whole genome shotgun (WGS) entry which is preliminary data.</text>
</comment>